<evidence type="ECO:0000256" key="1">
    <source>
        <dbReference type="ARBA" id="ARBA00022737"/>
    </source>
</evidence>
<dbReference type="SUPFAM" id="SSF52058">
    <property type="entry name" value="L domain-like"/>
    <property type="match status" value="1"/>
</dbReference>
<reference evidence="3" key="1">
    <citation type="submission" date="2021-02" db="EMBL/GenBank/DDBJ databases">
        <authorList>
            <person name="Nowell W R."/>
        </authorList>
    </citation>
    <scope>NUCLEOTIDE SEQUENCE</scope>
</reference>
<dbReference type="InterPro" id="IPR052201">
    <property type="entry name" value="LRR-containing_regulator"/>
</dbReference>
<dbReference type="Gene3D" id="3.80.10.10">
    <property type="entry name" value="Ribonuclease Inhibitor"/>
    <property type="match status" value="2"/>
</dbReference>
<dbReference type="PROSITE" id="PS50181">
    <property type="entry name" value="FBOX"/>
    <property type="match status" value="1"/>
</dbReference>
<organism evidence="3 4">
    <name type="scientific">Rotaria sordida</name>
    <dbReference type="NCBI Taxonomy" id="392033"/>
    <lineage>
        <taxon>Eukaryota</taxon>
        <taxon>Metazoa</taxon>
        <taxon>Spiralia</taxon>
        <taxon>Gnathifera</taxon>
        <taxon>Rotifera</taxon>
        <taxon>Eurotatoria</taxon>
        <taxon>Bdelloidea</taxon>
        <taxon>Philodinida</taxon>
        <taxon>Philodinidae</taxon>
        <taxon>Rotaria</taxon>
    </lineage>
</organism>
<evidence type="ECO:0000313" key="3">
    <source>
        <dbReference type="EMBL" id="CAF3733394.1"/>
    </source>
</evidence>
<dbReference type="InterPro" id="IPR032675">
    <property type="entry name" value="LRR_dom_sf"/>
</dbReference>
<dbReference type="AlphaFoldDB" id="A0A818X3L5"/>
<dbReference type="InterPro" id="IPR001810">
    <property type="entry name" value="F-box_dom"/>
</dbReference>
<dbReference type="Pfam" id="PF13516">
    <property type="entry name" value="LRR_6"/>
    <property type="match status" value="2"/>
</dbReference>
<gene>
    <name evidence="3" type="ORF">OTI717_LOCUS14581</name>
</gene>
<evidence type="ECO:0000313" key="4">
    <source>
        <dbReference type="Proteomes" id="UP000663823"/>
    </source>
</evidence>
<dbReference type="EMBL" id="CAJOAX010001639">
    <property type="protein sequence ID" value="CAF3733394.1"/>
    <property type="molecule type" value="Genomic_DNA"/>
</dbReference>
<dbReference type="PANTHER" id="PTHR24111:SF4">
    <property type="entry name" value="LEUCINE-RICH REPEAT-CONTAINING PROTEIN 34"/>
    <property type="match status" value="1"/>
</dbReference>
<name>A0A818X3L5_9BILA</name>
<dbReference type="Proteomes" id="UP000663823">
    <property type="component" value="Unassembled WGS sequence"/>
</dbReference>
<dbReference type="PANTHER" id="PTHR24111">
    <property type="entry name" value="LEUCINE-RICH REPEAT-CONTAINING PROTEIN 34"/>
    <property type="match status" value="1"/>
</dbReference>
<comment type="caution">
    <text evidence="3">The sequence shown here is derived from an EMBL/GenBank/DDBJ whole genome shotgun (WGS) entry which is preliminary data.</text>
</comment>
<dbReference type="SMART" id="SM00368">
    <property type="entry name" value="LRR_RI"/>
    <property type="match status" value="2"/>
</dbReference>
<keyword evidence="1" id="KW-0677">Repeat</keyword>
<proteinExistence type="predicted"/>
<accession>A0A818X3L5</accession>
<dbReference type="InterPro" id="IPR001611">
    <property type="entry name" value="Leu-rich_rpt"/>
</dbReference>
<feature type="domain" description="F-box" evidence="2">
    <location>
        <begin position="112"/>
        <end position="159"/>
    </location>
</feature>
<dbReference type="SUPFAM" id="SSF52047">
    <property type="entry name" value="RNI-like"/>
    <property type="match status" value="1"/>
</dbReference>
<sequence length="415" mass="48273">MQEKDIQHLANALRNSMTLTTLDLYKNGLDNNGAKYLADALEYNTTLTTLNLRLNKITTTGAEHFRDTLQNSKTLTTIYLDRNDAGQSESNKSMEDCQIKIVDYLHTMTNNVLKLEMLPNELLIEIFGYINLHDLYYGFLDLNTRFNKLLRSLKKFSIIFEHNDRLMISLFARQIIRLIVMTWTDIDLKRFPNLCSLTLKQATDAQMRQIRYEYLSNLKYLTIASKFNSSSLIHLINGIFSNTFPSLHYVCFRRFIEPFICSWSLAPNLKTVCIIYCEIAIISLILASCPHLLYLQIELSPNNNGSTHFSEVSLDNHPLKRFILLDSYAIPISAHIDQLLSYMPNIERLYFEFDCTISLVNLMSNIANRLTHLRQFHCQITVSSIDGLDRIRRIHPCFNRIQWEQDMNGFLIIKL</sequence>
<evidence type="ECO:0000259" key="2">
    <source>
        <dbReference type="PROSITE" id="PS50181"/>
    </source>
</evidence>
<protein>
    <recommendedName>
        <fullName evidence="2">F-box domain-containing protein</fullName>
    </recommendedName>
</protein>